<evidence type="ECO:0000256" key="3">
    <source>
        <dbReference type="ARBA" id="ARBA00022723"/>
    </source>
</evidence>
<feature type="domain" description="3'-5' exonuclease" evidence="10">
    <location>
        <begin position="317"/>
        <end position="508"/>
    </location>
</feature>
<dbReference type="Pfam" id="PF20499">
    <property type="entry name" value="DUF6729"/>
    <property type="match status" value="1"/>
</dbReference>
<dbReference type="GO" id="GO:0008408">
    <property type="term" value="F:3'-5' exonuclease activity"/>
    <property type="evidence" value="ECO:0007669"/>
    <property type="project" value="InterPro"/>
</dbReference>
<evidence type="ECO:0000256" key="4">
    <source>
        <dbReference type="ARBA" id="ARBA00022801"/>
    </source>
</evidence>
<dbReference type="InterPro" id="IPR002562">
    <property type="entry name" value="3'-5'_exonuclease_dom"/>
</dbReference>
<evidence type="ECO:0000256" key="2">
    <source>
        <dbReference type="ARBA" id="ARBA00022722"/>
    </source>
</evidence>
<keyword evidence="7" id="KW-0539">Nucleus</keyword>
<dbReference type="GO" id="GO:0006139">
    <property type="term" value="P:nucleobase-containing compound metabolic process"/>
    <property type="evidence" value="ECO:0007669"/>
    <property type="project" value="InterPro"/>
</dbReference>
<evidence type="ECO:0000313" key="11">
    <source>
        <dbReference type="EMBL" id="KAJ7664273.1"/>
    </source>
</evidence>
<dbReference type="Pfam" id="PF01612">
    <property type="entry name" value="DNA_pol_A_exo1"/>
    <property type="match status" value="1"/>
</dbReference>
<evidence type="ECO:0000259" key="10">
    <source>
        <dbReference type="SMART" id="SM00474"/>
    </source>
</evidence>
<dbReference type="GO" id="GO:0003676">
    <property type="term" value="F:nucleic acid binding"/>
    <property type="evidence" value="ECO:0007669"/>
    <property type="project" value="InterPro"/>
</dbReference>
<dbReference type="GO" id="GO:0046872">
    <property type="term" value="F:metal ion binding"/>
    <property type="evidence" value="ECO:0007669"/>
    <property type="project" value="UniProtKB-KW"/>
</dbReference>
<evidence type="ECO:0000256" key="5">
    <source>
        <dbReference type="ARBA" id="ARBA00022839"/>
    </source>
</evidence>
<keyword evidence="12" id="KW-1185">Reference proteome</keyword>
<proteinExistence type="predicted"/>
<accession>A0AAD7CYD6</accession>
<dbReference type="Gene3D" id="3.30.420.10">
    <property type="entry name" value="Ribonuclease H-like superfamily/Ribonuclease H"/>
    <property type="match status" value="1"/>
</dbReference>
<dbReference type="PANTHER" id="PTHR13620">
    <property type="entry name" value="3-5 EXONUCLEASE"/>
    <property type="match status" value="1"/>
</dbReference>
<evidence type="ECO:0000256" key="6">
    <source>
        <dbReference type="ARBA" id="ARBA00022842"/>
    </source>
</evidence>
<sequence length="1072" mass="119876">MYNARLFYWDPDLLVDGGINCPDCHHKLERHGYTRPRRVVDLHDCFYLVGSRYKCTKCTNAKSGKKTVSFNSWDAEIMQSFPPALQDEFPAYLSHRGAMSKSVFELMRTCFQYGLGSKQFSNSLQVLHRLHYDKMHAQYLDGVLAWIKSNPDSPDQIFSEFSSFDDPKGYGGFVPSSAWLRTMYDLYIELHRAAMDQQAAQKDLELGAMDHSFKTTKQIMKVNGEAVFAATLTVTNQHGEVRVMAFVATTSHEEFKSALLKAKENLKLYGLAQPKVIFTDNPAADRPFLEQIFPSLTEDVIPVEKYLGMKQFLKLSDVNIRTSSSAENIGDDIAKIFSDLNTNDETAKLVVGFDAEWNVDLTARGAPHPTAIIQVAYNKSVYIFQIGHFKGQLPAPLLAFLATGQIIKAGRNVKQDLARLAKEAGVEAFSGGVDLARLAKDLGVISDARMGLPDLCARVLGEKLEKPNHIQISQEWDNVDLSAEQVEYAALDALASLAIYTRLVKTQPAGKISETTLPGTPVSVHNTDGHPIARGIISKNTSPLAGSSPVTKTRIRITISEVLVPAALVSLHNKQPLMSFGPAPFDIVCTRSNIWTRVDDSPDGMTGNPSIHIGGALSDPIIDPELLQFLTENAEDTIDTATNWMNEVDGQTPSETELGVLNGDVDQTALKAALDLNDPEFSTWSAEIRSRVIMDVWHAMARVRVSKEHGFRLSFGIALRDAILIPVPEDKERIDKYLRTKNSSWDKELQFNARWLWKRCRRVVPPPKQLYDAVSRVYQLYGPQKDAKTKLPLFNAQAWHDAKNVLKAIHLGLLSDPPGVPLYFQMGIDKRHGNLPILRCGRGTNNPEGAVHHSLRDRMPKSGVGIRHAASRVTDYVFIHNLVVGTLNRSGKMYKGHYNVEVLNRLQLLLEKARHCVPNAPILMGWVNGDLYIQGNEAVGILPLPESSRNIGEILSYHEPTDSKFKHAYLAKQQGTKYAVITVHSVEEKLCFSELMKTLPAFNRPNNQPPDWKQGSRAWNRKADGETIFYKLPEHLRSYHSKWLRAANAKSSISLSLPQVKALERLNRSDER</sequence>
<evidence type="ECO:0000256" key="9">
    <source>
        <dbReference type="ARBA" id="ARBA00042761"/>
    </source>
</evidence>
<evidence type="ECO:0000256" key="8">
    <source>
        <dbReference type="ARBA" id="ARBA00040531"/>
    </source>
</evidence>
<gene>
    <name evidence="11" type="ORF">B0H17DRAFT_952109</name>
</gene>
<dbReference type="InterPro" id="IPR046616">
    <property type="entry name" value="DUF6729"/>
</dbReference>
<keyword evidence="3" id="KW-0479">Metal-binding</keyword>
<keyword evidence="4" id="KW-0378">Hydrolase</keyword>
<organism evidence="11 12">
    <name type="scientific">Mycena rosella</name>
    <name type="common">Pink bonnet</name>
    <name type="synonym">Agaricus rosellus</name>
    <dbReference type="NCBI Taxonomy" id="1033263"/>
    <lineage>
        <taxon>Eukaryota</taxon>
        <taxon>Fungi</taxon>
        <taxon>Dikarya</taxon>
        <taxon>Basidiomycota</taxon>
        <taxon>Agaricomycotina</taxon>
        <taxon>Agaricomycetes</taxon>
        <taxon>Agaricomycetidae</taxon>
        <taxon>Agaricales</taxon>
        <taxon>Marasmiineae</taxon>
        <taxon>Mycenaceae</taxon>
        <taxon>Mycena</taxon>
    </lineage>
</organism>
<keyword evidence="6" id="KW-0460">Magnesium</keyword>
<comment type="subcellular location">
    <subcellularLocation>
        <location evidence="1">Nucleus</location>
    </subcellularLocation>
</comment>
<protein>
    <recommendedName>
        <fullName evidence="8">3'-5' exonuclease</fullName>
    </recommendedName>
    <alternativeName>
        <fullName evidence="9">Werner Syndrome-like exonuclease</fullName>
    </alternativeName>
</protein>
<dbReference type="SMART" id="SM00474">
    <property type="entry name" value="35EXOc"/>
    <property type="match status" value="1"/>
</dbReference>
<dbReference type="InterPro" id="IPR051132">
    <property type="entry name" value="3-5_Exonuclease_domain"/>
</dbReference>
<reference evidence="11" key="1">
    <citation type="submission" date="2023-03" db="EMBL/GenBank/DDBJ databases">
        <title>Massive genome expansion in bonnet fungi (Mycena s.s.) driven by repeated elements and novel gene families across ecological guilds.</title>
        <authorList>
            <consortium name="Lawrence Berkeley National Laboratory"/>
            <person name="Harder C.B."/>
            <person name="Miyauchi S."/>
            <person name="Viragh M."/>
            <person name="Kuo A."/>
            <person name="Thoen E."/>
            <person name="Andreopoulos B."/>
            <person name="Lu D."/>
            <person name="Skrede I."/>
            <person name="Drula E."/>
            <person name="Henrissat B."/>
            <person name="Morin E."/>
            <person name="Kohler A."/>
            <person name="Barry K."/>
            <person name="LaButti K."/>
            <person name="Morin E."/>
            <person name="Salamov A."/>
            <person name="Lipzen A."/>
            <person name="Mereny Z."/>
            <person name="Hegedus B."/>
            <person name="Baldrian P."/>
            <person name="Stursova M."/>
            <person name="Weitz H."/>
            <person name="Taylor A."/>
            <person name="Grigoriev I.V."/>
            <person name="Nagy L.G."/>
            <person name="Martin F."/>
            <person name="Kauserud H."/>
        </authorList>
    </citation>
    <scope>NUCLEOTIDE SEQUENCE</scope>
    <source>
        <strain evidence="11">CBHHK067</strain>
    </source>
</reference>
<dbReference type="AlphaFoldDB" id="A0AAD7CYD6"/>
<comment type="caution">
    <text evidence="11">The sequence shown here is derived from an EMBL/GenBank/DDBJ whole genome shotgun (WGS) entry which is preliminary data.</text>
</comment>
<name>A0AAD7CYD6_MYCRO</name>
<evidence type="ECO:0000313" key="12">
    <source>
        <dbReference type="Proteomes" id="UP001221757"/>
    </source>
</evidence>
<dbReference type="CDD" id="cd06141">
    <property type="entry name" value="WRN_exo"/>
    <property type="match status" value="1"/>
</dbReference>
<dbReference type="Proteomes" id="UP001221757">
    <property type="component" value="Unassembled WGS sequence"/>
</dbReference>
<dbReference type="SUPFAM" id="SSF53098">
    <property type="entry name" value="Ribonuclease H-like"/>
    <property type="match status" value="1"/>
</dbReference>
<dbReference type="GO" id="GO:0005634">
    <property type="term" value="C:nucleus"/>
    <property type="evidence" value="ECO:0007669"/>
    <property type="project" value="UniProtKB-SubCell"/>
</dbReference>
<evidence type="ECO:0000256" key="1">
    <source>
        <dbReference type="ARBA" id="ARBA00004123"/>
    </source>
</evidence>
<keyword evidence="2" id="KW-0540">Nuclease</keyword>
<evidence type="ECO:0000256" key="7">
    <source>
        <dbReference type="ARBA" id="ARBA00023242"/>
    </source>
</evidence>
<dbReference type="InterPro" id="IPR036397">
    <property type="entry name" value="RNaseH_sf"/>
</dbReference>
<dbReference type="PANTHER" id="PTHR13620:SF109">
    <property type="entry name" value="3'-5' EXONUCLEASE"/>
    <property type="match status" value="1"/>
</dbReference>
<keyword evidence="5" id="KW-0269">Exonuclease</keyword>
<dbReference type="InterPro" id="IPR012337">
    <property type="entry name" value="RNaseH-like_sf"/>
</dbReference>
<dbReference type="EMBL" id="JARKIE010000223">
    <property type="protein sequence ID" value="KAJ7664273.1"/>
    <property type="molecule type" value="Genomic_DNA"/>
</dbReference>
<feature type="non-terminal residue" evidence="11">
    <location>
        <position position="1"/>
    </location>
</feature>